<gene>
    <name evidence="2" type="ORF">COHA_000132</name>
</gene>
<dbReference type="GO" id="GO:0000228">
    <property type="term" value="C:nuclear chromosome"/>
    <property type="evidence" value="ECO:0007669"/>
    <property type="project" value="InterPro"/>
</dbReference>
<evidence type="ECO:0000313" key="2">
    <source>
        <dbReference type="EMBL" id="KAI7846422.1"/>
    </source>
</evidence>
<dbReference type="InterPro" id="IPR006939">
    <property type="entry name" value="SNF5"/>
</dbReference>
<evidence type="ECO:0000256" key="1">
    <source>
        <dbReference type="SAM" id="MobiDB-lite"/>
    </source>
</evidence>
<organism evidence="2 3">
    <name type="scientific">Chlorella ohadii</name>
    <dbReference type="NCBI Taxonomy" id="2649997"/>
    <lineage>
        <taxon>Eukaryota</taxon>
        <taxon>Viridiplantae</taxon>
        <taxon>Chlorophyta</taxon>
        <taxon>core chlorophytes</taxon>
        <taxon>Trebouxiophyceae</taxon>
        <taxon>Chlorellales</taxon>
        <taxon>Chlorellaceae</taxon>
        <taxon>Chlorella clade</taxon>
        <taxon>Chlorella</taxon>
    </lineage>
</organism>
<accession>A0AAD5DXR7</accession>
<comment type="caution">
    <text evidence="2">The sequence shown here is derived from an EMBL/GenBank/DDBJ whole genome shotgun (WGS) entry which is preliminary data.</text>
</comment>
<protein>
    <submittedName>
        <fullName evidence="2">Uncharacterized protein</fullName>
    </submittedName>
</protein>
<sequence length="210" mass="22367">MAQAAAAPPADDLVPVQLALNGTREGAVQEWVLWPPAATDADLSDFTESLVGDLGLQPELKQPVTEAIVAQVTDWCNSVRPPARGPAPRRELIRLDLVLDGSLRLRDQFWWDLHSDTLTPEEFAAELCADSGVDARHGAAVAAAIRIELAKLRQAPPTNLPLPTPRIVEGKPADNGKQEAQLQSVYASRSAARLLASHAAGLVSTVAALL</sequence>
<name>A0AAD5DXR7_9CHLO</name>
<dbReference type="GO" id="GO:0006338">
    <property type="term" value="P:chromatin remodeling"/>
    <property type="evidence" value="ECO:0007669"/>
    <property type="project" value="InterPro"/>
</dbReference>
<feature type="region of interest" description="Disordered" evidence="1">
    <location>
        <begin position="156"/>
        <end position="175"/>
    </location>
</feature>
<dbReference type="Pfam" id="PF04855">
    <property type="entry name" value="SNF5"/>
    <property type="match status" value="1"/>
</dbReference>
<reference evidence="2" key="1">
    <citation type="submission" date="2020-11" db="EMBL/GenBank/DDBJ databases">
        <title>Chlorella ohadii genome sequencing and assembly.</title>
        <authorList>
            <person name="Murik O."/>
            <person name="Treves H."/>
            <person name="Kedem I."/>
            <person name="Shotland Y."/>
            <person name="Kaplan A."/>
        </authorList>
    </citation>
    <scope>NUCLEOTIDE SEQUENCE</scope>
    <source>
        <strain evidence="2">1</strain>
    </source>
</reference>
<proteinExistence type="predicted"/>
<dbReference type="Proteomes" id="UP001205105">
    <property type="component" value="Unassembled WGS sequence"/>
</dbReference>
<evidence type="ECO:0000313" key="3">
    <source>
        <dbReference type="Proteomes" id="UP001205105"/>
    </source>
</evidence>
<dbReference type="EMBL" id="JADXDR010000003">
    <property type="protein sequence ID" value="KAI7846422.1"/>
    <property type="molecule type" value="Genomic_DNA"/>
</dbReference>
<keyword evidence="3" id="KW-1185">Reference proteome</keyword>
<dbReference type="AlphaFoldDB" id="A0AAD5DXR7"/>